<dbReference type="EnsemblMetazoa" id="G29467.3">
    <property type="protein sequence ID" value="G29467.3:cds"/>
    <property type="gene ID" value="G29467"/>
</dbReference>
<evidence type="ECO:0008006" key="4">
    <source>
        <dbReference type="Google" id="ProtNLM"/>
    </source>
</evidence>
<evidence type="ECO:0000256" key="1">
    <source>
        <dbReference type="SAM" id="SignalP"/>
    </source>
</evidence>
<dbReference type="OMA" id="MKENSAH"/>
<dbReference type="InterPro" id="IPR051077">
    <property type="entry name" value="Ca-dependent_lectin"/>
</dbReference>
<proteinExistence type="predicted"/>
<dbReference type="GO" id="GO:0005615">
    <property type="term" value="C:extracellular space"/>
    <property type="evidence" value="ECO:0007669"/>
    <property type="project" value="TreeGrafter"/>
</dbReference>
<feature type="chain" id="PRO_5036489192" description="Short-chain collagen C4" evidence="1">
    <location>
        <begin position="21"/>
        <end position="251"/>
    </location>
</feature>
<name>A0A8W8LSC7_MAGGI</name>
<reference evidence="2" key="1">
    <citation type="submission" date="2022-08" db="UniProtKB">
        <authorList>
            <consortium name="EnsemblMetazoa"/>
        </authorList>
    </citation>
    <scope>IDENTIFICATION</scope>
    <source>
        <strain evidence="2">05x7-T-G4-1.051#20</strain>
    </source>
</reference>
<keyword evidence="1" id="KW-0732">Signal</keyword>
<dbReference type="OrthoDB" id="6086925at2759"/>
<protein>
    <recommendedName>
        <fullName evidence="4">Short-chain collagen C4</fullName>
    </recommendedName>
</protein>
<evidence type="ECO:0000313" key="3">
    <source>
        <dbReference type="Proteomes" id="UP000005408"/>
    </source>
</evidence>
<dbReference type="AlphaFoldDB" id="A0A8W8LSC7"/>
<dbReference type="PANTHER" id="PTHR24024">
    <property type="entry name" value="PULMONARY SURFACTANT-ASSOCIATED PROTEIN A"/>
    <property type="match status" value="1"/>
</dbReference>
<accession>A0A8W8LSC7</accession>
<organism evidence="2 3">
    <name type="scientific">Magallana gigas</name>
    <name type="common">Pacific oyster</name>
    <name type="synonym">Crassostrea gigas</name>
    <dbReference type="NCBI Taxonomy" id="29159"/>
    <lineage>
        <taxon>Eukaryota</taxon>
        <taxon>Metazoa</taxon>
        <taxon>Spiralia</taxon>
        <taxon>Lophotrochozoa</taxon>
        <taxon>Mollusca</taxon>
        <taxon>Bivalvia</taxon>
        <taxon>Autobranchia</taxon>
        <taxon>Pteriomorphia</taxon>
        <taxon>Ostreida</taxon>
        <taxon>Ostreoidea</taxon>
        <taxon>Ostreidae</taxon>
        <taxon>Magallana</taxon>
    </lineage>
</organism>
<keyword evidence="3" id="KW-1185">Reference proteome</keyword>
<dbReference type="Proteomes" id="UP000005408">
    <property type="component" value="Unassembled WGS sequence"/>
</dbReference>
<dbReference type="PANTHER" id="PTHR24024:SF18">
    <property type="entry name" value="SHORT-CHAIN COLLAGEN C4-LIKE"/>
    <property type="match status" value="1"/>
</dbReference>
<evidence type="ECO:0000313" key="2">
    <source>
        <dbReference type="EnsemblMetazoa" id="G29467.3:cds"/>
    </source>
</evidence>
<feature type="signal peptide" evidence="1">
    <location>
        <begin position="1"/>
        <end position="20"/>
    </location>
</feature>
<sequence>MLSSSFVAYFLLLSVWSSLGLDRTDRLLISSDPQALQVQINNLIQELGKTNQEVSYLKSQLSSQHHQISSCAGSTFTVWGKQSCPKVNGTELVYNGFTSGSQYNEKGNGVNTLCLPHDPENLLTTISVSTGNDYAHLYGAEYQLNIGRVRIDDNVPCAVCRTTMASSTIMIPGKRSCPIHWQKQYTGILTANWYDYQESEYLCIDNDPDYVEGSRRNENGRLFYPVKTVCGSLPCPPYENGNLLSCVVCSK</sequence>